<keyword evidence="1" id="KW-0175">Coiled coil</keyword>
<proteinExistence type="predicted"/>
<evidence type="ECO:0000313" key="4">
    <source>
        <dbReference type="Proteomes" id="UP000308768"/>
    </source>
</evidence>
<feature type="compositionally biased region" description="Low complexity" evidence="2">
    <location>
        <begin position="66"/>
        <end position="76"/>
    </location>
</feature>
<evidence type="ECO:0000256" key="2">
    <source>
        <dbReference type="SAM" id="MobiDB-lite"/>
    </source>
</evidence>
<dbReference type="EMBL" id="NAJN01000781">
    <property type="protein sequence ID" value="TKA68811.1"/>
    <property type="molecule type" value="Genomic_DNA"/>
</dbReference>
<keyword evidence="4" id="KW-1185">Reference proteome</keyword>
<evidence type="ECO:0000313" key="3">
    <source>
        <dbReference type="EMBL" id="TKA68811.1"/>
    </source>
</evidence>
<gene>
    <name evidence="3" type="ORF">B0A49_06147</name>
</gene>
<feature type="coiled-coil region" evidence="1">
    <location>
        <begin position="171"/>
        <end position="198"/>
    </location>
</feature>
<dbReference type="AlphaFoldDB" id="A0A4U0WZF2"/>
<protein>
    <recommendedName>
        <fullName evidence="5">Myb-like domain-containing protein</fullName>
    </recommendedName>
</protein>
<sequence>MAITVGHGAQSTISSHGINVDKMSLMFLTTNDISKAGASPPGTASSLLLAQTASSSKHIGGSSPETSWTPLTIPSSSPIPPVTKTPRVWRRGRNYNEHEAFLMLHSQLVDRATWTATTSYLNTYFGGRVRTRHALQSKYYRVRNRLHFRPTRGPGVRITQARREDDAREFYELARTKLEELTRQLAAKTAKARALLAAQRFQPWLEALVAAHEKRCSGARPVAAVAGP</sequence>
<name>A0A4U0WZF2_9PEZI</name>
<feature type="region of interest" description="Disordered" evidence="2">
    <location>
        <begin position="56"/>
        <end position="85"/>
    </location>
</feature>
<dbReference type="Proteomes" id="UP000308768">
    <property type="component" value="Unassembled WGS sequence"/>
</dbReference>
<evidence type="ECO:0008006" key="5">
    <source>
        <dbReference type="Google" id="ProtNLM"/>
    </source>
</evidence>
<comment type="caution">
    <text evidence="3">The sequence shown here is derived from an EMBL/GenBank/DDBJ whole genome shotgun (WGS) entry which is preliminary data.</text>
</comment>
<evidence type="ECO:0000256" key="1">
    <source>
        <dbReference type="SAM" id="Coils"/>
    </source>
</evidence>
<accession>A0A4U0WZF2</accession>
<reference evidence="3 4" key="1">
    <citation type="submission" date="2017-03" db="EMBL/GenBank/DDBJ databases">
        <title>Genomes of endolithic fungi from Antarctica.</title>
        <authorList>
            <person name="Coleine C."/>
            <person name="Masonjones S."/>
            <person name="Stajich J.E."/>
        </authorList>
    </citation>
    <scope>NUCLEOTIDE SEQUENCE [LARGE SCALE GENOMIC DNA]</scope>
    <source>
        <strain evidence="3 4">CCFEE 5187</strain>
    </source>
</reference>
<organism evidence="3 4">
    <name type="scientific">Cryomyces minteri</name>
    <dbReference type="NCBI Taxonomy" id="331657"/>
    <lineage>
        <taxon>Eukaryota</taxon>
        <taxon>Fungi</taxon>
        <taxon>Dikarya</taxon>
        <taxon>Ascomycota</taxon>
        <taxon>Pezizomycotina</taxon>
        <taxon>Dothideomycetes</taxon>
        <taxon>Dothideomycetes incertae sedis</taxon>
        <taxon>Cryomyces</taxon>
    </lineage>
</organism>